<protein>
    <submittedName>
        <fullName evidence="1">Uncharacterized protein</fullName>
    </submittedName>
</protein>
<dbReference type="Proteomes" id="UP000887159">
    <property type="component" value="Unassembled WGS sequence"/>
</dbReference>
<dbReference type="EMBL" id="BMAU01021438">
    <property type="protein sequence ID" value="GFY36808.1"/>
    <property type="molecule type" value="Genomic_DNA"/>
</dbReference>
<sequence length="107" mass="12049">MEVGFANHTPSNSTVIKLLSSHRMFPKQSSSSPPIMNLLLNPGISTLRPKYILIWDGGTLRVPFPKDVKRSIKLLSLYSHPSSTSQKIECHFSPKSKFRNITSRRPS</sequence>
<name>A0A8X6WKG8_TRICX</name>
<accession>A0A8X6WKG8</accession>
<proteinExistence type="predicted"/>
<evidence type="ECO:0000313" key="1">
    <source>
        <dbReference type="EMBL" id="GFY36808.1"/>
    </source>
</evidence>
<dbReference type="AlphaFoldDB" id="A0A8X6WKG8"/>
<organism evidence="1 2">
    <name type="scientific">Trichonephila clavipes</name>
    <name type="common">Golden silk orbweaver</name>
    <name type="synonym">Nephila clavipes</name>
    <dbReference type="NCBI Taxonomy" id="2585209"/>
    <lineage>
        <taxon>Eukaryota</taxon>
        <taxon>Metazoa</taxon>
        <taxon>Ecdysozoa</taxon>
        <taxon>Arthropoda</taxon>
        <taxon>Chelicerata</taxon>
        <taxon>Arachnida</taxon>
        <taxon>Araneae</taxon>
        <taxon>Araneomorphae</taxon>
        <taxon>Entelegynae</taxon>
        <taxon>Araneoidea</taxon>
        <taxon>Nephilidae</taxon>
        <taxon>Trichonephila</taxon>
    </lineage>
</organism>
<comment type="caution">
    <text evidence="1">The sequence shown here is derived from an EMBL/GenBank/DDBJ whole genome shotgun (WGS) entry which is preliminary data.</text>
</comment>
<keyword evidence="2" id="KW-1185">Reference proteome</keyword>
<reference evidence="1" key="1">
    <citation type="submission" date="2020-08" db="EMBL/GenBank/DDBJ databases">
        <title>Multicomponent nature underlies the extraordinary mechanical properties of spider dragline silk.</title>
        <authorList>
            <person name="Kono N."/>
            <person name="Nakamura H."/>
            <person name="Mori M."/>
            <person name="Yoshida Y."/>
            <person name="Ohtoshi R."/>
            <person name="Malay A.D."/>
            <person name="Moran D.A.P."/>
            <person name="Tomita M."/>
            <person name="Numata K."/>
            <person name="Arakawa K."/>
        </authorList>
    </citation>
    <scope>NUCLEOTIDE SEQUENCE</scope>
</reference>
<gene>
    <name evidence="1" type="ORF">TNCV_2567701</name>
</gene>
<evidence type="ECO:0000313" key="2">
    <source>
        <dbReference type="Proteomes" id="UP000887159"/>
    </source>
</evidence>